<organism evidence="1 2">
    <name type="scientific">Paenibacillus baimaensis</name>
    <dbReference type="NCBI Taxonomy" id="2982185"/>
    <lineage>
        <taxon>Bacteria</taxon>
        <taxon>Bacillati</taxon>
        <taxon>Bacillota</taxon>
        <taxon>Bacilli</taxon>
        <taxon>Bacillales</taxon>
        <taxon>Paenibacillaceae</taxon>
        <taxon>Paenibacillus</taxon>
    </lineage>
</organism>
<name>A0ABT2UT91_9BACL</name>
<dbReference type="Proteomes" id="UP001652445">
    <property type="component" value="Unassembled WGS sequence"/>
</dbReference>
<accession>A0ABT2UT91</accession>
<keyword evidence="2" id="KW-1185">Reference proteome</keyword>
<dbReference type="EMBL" id="JAOQIO010000124">
    <property type="protein sequence ID" value="MCU6797852.1"/>
    <property type="molecule type" value="Genomic_DNA"/>
</dbReference>
<proteinExistence type="predicted"/>
<protein>
    <submittedName>
        <fullName evidence="1">Uncharacterized protein</fullName>
    </submittedName>
</protein>
<evidence type="ECO:0000313" key="2">
    <source>
        <dbReference type="Proteomes" id="UP001652445"/>
    </source>
</evidence>
<sequence length="162" mass="18814">MMKSSAWESLIYAESEQEQADYQQMVHNGGYSAFHQLLEGIKHKLKFMQDAEIEQVIGWLDKGQRLFPEPGVFSPSWLHIWDELRQIVIIKSDIMARIPLTDRAGEWQILIDNPLSIQEIVCHPALSFDEAAYLYSYFRPGLEKNEYIRLQKIISLITDVGD</sequence>
<reference evidence="1 2" key="1">
    <citation type="submission" date="2022-09" db="EMBL/GenBank/DDBJ databases">
        <authorList>
            <person name="Han X.L."/>
            <person name="Wang Q."/>
            <person name="Lu T."/>
        </authorList>
    </citation>
    <scope>NUCLEOTIDE SEQUENCE [LARGE SCALE GENOMIC DNA]</scope>
    <source>
        <strain evidence="1 2">WQ 127069</strain>
    </source>
</reference>
<dbReference type="RefSeq" id="WP_262688567.1">
    <property type="nucleotide sequence ID" value="NZ_JAOQIO010000124.1"/>
</dbReference>
<gene>
    <name evidence="1" type="ORF">OB236_37590</name>
</gene>
<evidence type="ECO:0000313" key="1">
    <source>
        <dbReference type="EMBL" id="MCU6797852.1"/>
    </source>
</evidence>
<comment type="caution">
    <text evidence="1">The sequence shown here is derived from an EMBL/GenBank/DDBJ whole genome shotgun (WGS) entry which is preliminary data.</text>
</comment>